<keyword evidence="1" id="KW-0472">Membrane</keyword>
<name>A0A1I4G2Q3_9HYPH</name>
<accession>A0A1I4G2Q3</accession>
<sequence length="71" mass="8100">MPSERQEMTARMNDSSFYKVPYMLFFRLTALAIDYSAAFSALLCCSDLPFSSNFSQAVVRVKFSLRIIVIC</sequence>
<dbReference type="AlphaFoldDB" id="A0A1I4G2Q3"/>
<evidence type="ECO:0000313" key="2">
    <source>
        <dbReference type="EMBL" id="SFL23346.1"/>
    </source>
</evidence>
<organism evidence="2 3">
    <name type="scientific">Neomesorhizobium albiziae</name>
    <dbReference type="NCBI Taxonomy" id="335020"/>
    <lineage>
        <taxon>Bacteria</taxon>
        <taxon>Pseudomonadati</taxon>
        <taxon>Pseudomonadota</taxon>
        <taxon>Alphaproteobacteria</taxon>
        <taxon>Hyphomicrobiales</taxon>
        <taxon>Phyllobacteriaceae</taxon>
        <taxon>Neomesorhizobium</taxon>
    </lineage>
</organism>
<proteinExistence type="predicted"/>
<keyword evidence="3" id="KW-1185">Reference proteome</keyword>
<dbReference type="EMBL" id="FOSL01000070">
    <property type="protein sequence ID" value="SFL23346.1"/>
    <property type="molecule type" value="Genomic_DNA"/>
</dbReference>
<evidence type="ECO:0000256" key="1">
    <source>
        <dbReference type="SAM" id="Phobius"/>
    </source>
</evidence>
<reference evidence="2 3" key="1">
    <citation type="submission" date="2016-10" db="EMBL/GenBank/DDBJ databases">
        <authorList>
            <person name="Varghese N."/>
            <person name="Submissions S."/>
        </authorList>
    </citation>
    <scope>NUCLEOTIDE SEQUENCE [LARGE SCALE GENOMIC DNA]</scope>
    <source>
        <strain evidence="2 3">DSM 21822</strain>
    </source>
</reference>
<keyword evidence="1" id="KW-1133">Transmembrane helix</keyword>
<dbReference type="Proteomes" id="UP000323300">
    <property type="component" value="Unassembled WGS sequence"/>
</dbReference>
<feature type="transmembrane region" description="Helical" evidence="1">
    <location>
        <begin position="20"/>
        <end position="43"/>
    </location>
</feature>
<keyword evidence="1" id="KW-0812">Transmembrane</keyword>
<evidence type="ECO:0000313" key="3">
    <source>
        <dbReference type="Proteomes" id="UP000323300"/>
    </source>
</evidence>
<protein>
    <submittedName>
        <fullName evidence="2">Uncharacterized protein</fullName>
    </submittedName>
</protein>
<gene>
    <name evidence="2" type="ORF">SAMN04488498_1708</name>
</gene>